<dbReference type="PANTHER" id="PTHR32332:SF33">
    <property type="entry name" value="NITRONATE MONOOXYGENASE DOMAIN-CONTAINING PROTEIN"/>
    <property type="match status" value="1"/>
</dbReference>
<keyword evidence="3" id="KW-0285">Flavoprotein</keyword>
<evidence type="ECO:0000313" key="6">
    <source>
        <dbReference type="EMBL" id="MCI0184690.1"/>
    </source>
</evidence>
<organism evidence="6 7">
    <name type="scientific">Sulfoacidibacillus ferrooxidans</name>
    <dbReference type="NCBI Taxonomy" id="2005001"/>
    <lineage>
        <taxon>Bacteria</taxon>
        <taxon>Bacillati</taxon>
        <taxon>Bacillota</taxon>
        <taxon>Bacilli</taxon>
        <taxon>Bacillales</taxon>
        <taxon>Alicyclobacillaceae</taxon>
        <taxon>Sulfoacidibacillus</taxon>
    </lineage>
</organism>
<evidence type="ECO:0000256" key="3">
    <source>
        <dbReference type="ARBA" id="ARBA00022630"/>
    </source>
</evidence>
<comment type="caution">
    <text evidence="6">The sequence shown here is derived from an EMBL/GenBank/DDBJ whole genome shotgun (WGS) entry which is preliminary data.</text>
</comment>
<dbReference type="EMBL" id="JALBUF010000021">
    <property type="protein sequence ID" value="MCI0184690.1"/>
    <property type="molecule type" value="Genomic_DNA"/>
</dbReference>
<dbReference type="CDD" id="cd04730">
    <property type="entry name" value="NPD_like"/>
    <property type="match status" value="1"/>
</dbReference>
<dbReference type="InterPro" id="IPR013785">
    <property type="entry name" value="Aldolase_TIM"/>
</dbReference>
<keyword evidence="7" id="KW-1185">Reference proteome</keyword>
<dbReference type="PANTHER" id="PTHR32332">
    <property type="entry name" value="2-NITROPROPANE DIOXYGENASE"/>
    <property type="match status" value="1"/>
</dbReference>
<name>A0A9X2AEL3_9BACL</name>
<dbReference type="RefSeq" id="WP_241716562.1">
    <property type="nucleotide sequence ID" value="NZ_JALBUF010000021.1"/>
</dbReference>
<keyword evidence="5" id="KW-0560">Oxidoreductase</keyword>
<comment type="function">
    <text evidence="1">Nitronate monooxygenase that uses molecular oxygen to catalyze the oxidative denitrification of alkyl nitronates. Acts on propionate 3-nitronate (P3N), the presumed physiological substrate. Probably functions in the detoxification of P3N, a metabolic poison produced by plants and fungi as a defense mechanism.</text>
</comment>
<reference evidence="6" key="1">
    <citation type="submission" date="2022-03" db="EMBL/GenBank/DDBJ databases">
        <title>Draft Genome Sequence of Firmicute Strain S0AB, a Heterotrophic Iron/Sulfur-Oxidizing Extreme Acidophile.</title>
        <authorList>
            <person name="Vergara E."/>
            <person name="Pakostova E."/>
            <person name="Johnson D.B."/>
            <person name="Holmes D.S."/>
        </authorList>
    </citation>
    <scope>NUCLEOTIDE SEQUENCE</scope>
    <source>
        <strain evidence="6">S0AB</strain>
    </source>
</reference>
<sequence length="481" mass="52425">MDVDTTTTKKWPEIIQGGMGVAISNWKLARAVSRTGQLGVVSGTGIDTVLVRRLQDGDVGGYMRNALAASPWPSLAQKIIDKYFIPNGKLSSQPYQRLPMWTLESSTWLRTVAMLGAFAEVWLAKFDHDGQVGINLLTKLSLPNLAILYGAMNAHVDVVLMGAGIPREIPGAINLLAKNEPASLKCEVVGMKAGEGPSSHFDPRDYDGVRQELHRPAFFPIISSYSLALLMSKKSTGSVEGFIIEGPTAGGHNAPPRGPKKYDESGQSIYDQRDVVDLHAVAALGYPFWLAGGYDSPEGLQSAQAKGATGIQVGTLFAYCEESGMDRKVKKQVIQDIIKHPIHVHTDPFASPTGFPFKVVDVIGSLSDKEVYQNRTRRCDLGYLREAYLDQQNHVQYRCAAEPVHTYLEKDGCIENTVGRKCLCNGLMATAGLSQYQTSTLLEPPIVTSGDGIHKVSELISVNHTTYMAKSVVSYLLGEKR</sequence>
<dbReference type="Pfam" id="PF03060">
    <property type="entry name" value="NMO"/>
    <property type="match status" value="1"/>
</dbReference>
<evidence type="ECO:0000313" key="7">
    <source>
        <dbReference type="Proteomes" id="UP001139263"/>
    </source>
</evidence>
<dbReference type="GO" id="GO:0018580">
    <property type="term" value="F:nitronate monooxygenase activity"/>
    <property type="evidence" value="ECO:0007669"/>
    <property type="project" value="InterPro"/>
</dbReference>
<dbReference type="Proteomes" id="UP001139263">
    <property type="component" value="Unassembled WGS sequence"/>
</dbReference>
<accession>A0A9X2AEL3</accession>
<evidence type="ECO:0000256" key="5">
    <source>
        <dbReference type="ARBA" id="ARBA00023002"/>
    </source>
</evidence>
<keyword evidence="4" id="KW-0288">FMN</keyword>
<gene>
    <name evidence="6" type="ORF">MM817_02987</name>
</gene>
<dbReference type="SUPFAM" id="SSF51412">
    <property type="entry name" value="Inosine monophosphate dehydrogenase (IMPDH)"/>
    <property type="match status" value="1"/>
</dbReference>
<evidence type="ECO:0000256" key="2">
    <source>
        <dbReference type="ARBA" id="ARBA00013457"/>
    </source>
</evidence>
<proteinExistence type="predicted"/>
<protein>
    <recommendedName>
        <fullName evidence="2">Probable nitronate monooxygenase</fullName>
    </recommendedName>
</protein>
<evidence type="ECO:0000256" key="4">
    <source>
        <dbReference type="ARBA" id="ARBA00022643"/>
    </source>
</evidence>
<evidence type="ECO:0000256" key="1">
    <source>
        <dbReference type="ARBA" id="ARBA00003535"/>
    </source>
</evidence>
<dbReference type="Gene3D" id="3.20.20.70">
    <property type="entry name" value="Aldolase class I"/>
    <property type="match status" value="1"/>
</dbReference>
<dbReference type="InterPro" id="IPR004136">
    <property type="entry name" value="NMO"/>
</dbReference>
<dbReference type="AlphaFoldDB" id="A0A9X2AEL3"/>